<evidence type="ECO:0000256" key="3">
    <source>
        <dbReference type="ARBA" id="ARBA00012438"/>
    </source>
</evidence>
<evidence type="ECO:0000256" key="2">
    <source>
        <dbReference type="ARBA" id="ARBA00004370"/>
    </source>
</evidence>
<dbReference type="PANTHER" id="PTHR45436:SF5">
    <property type="entry name" value="SENSOR HISTIDINE KINASE TRCS"/>
    <property type="match status" value="1"/>
</dbReference>
<dbReference type="InterPro" id="IPR050428">
    <property type="entry name" value="TCS_sensor_his_kinase"/>
</dbReference>
<evidence type="ECO:0000256" key="10">
    <source>
        <dbReference type="ARBA" id="ARBA00023136"/>
    </source>
</evidence>
<dbReference type="InterPro" id="IPR003660">
    <property type="entry name" value="HAMP_dom"/>
</dbReference>
<evidence type="ECO:0000256" key="9">
    <source>
        <dbReference type="ARBA" id="ARBA00023012"/>
    </source>
</evidence>
<comment type="caution">
    <text evidence="14">The sequence shown here is derived from an EMBL/GenBank/DDBJ whole genome shotgun (WGS) entry which is preliminary data.</text>
</comment>
<keyword evidence="8 11" id="KW-1133">Transmembrane helix</keyword>
<dbReference type="InterPro" id="IPR005467">
    <property type="entry name" value="His_kinase_dom"/>
</dbReference>
<feature type="domain" description="HAMP" evidence="13">
    <location>
        <begin position="186"/>
        <end position="239"/>
    </location>
</feature>
<sequence>MSLRLRLALFIALAIALALLVQGFLGYASFERLQMGNLERDLNAYLARIADQLEGRRGPPRLFRRDRDGDSGTEWMERLRDNAPLLPLPNPAPVGTIAHARLVQGQVVLREWGSFPDEIPLDNHPAARLEQNWLYRSVRLGPGLYLQGALEASQVRASLAGYQQTVLFTALVVALLGAGVAWLVSGPALRPLRHLQQAARRVADSGDLSLRVPAEGSGELLHLSQTFNQMLERLSAFRQRETEFTRNAAHELRTPLTSLRLQLDALQQGLASPEETLSVVREEVERMTHLSESLLTLAREGRGQRVGLDVAQLAQEVAQKASVPYQGPLHLETSGDPFLLRQALENLLSNAQKYAPGAPVRLELAHSDDRQFAILRVQDEGPGMPPEVLQRATEPFYRAPGTRVPGNGLGLSVAAQVAQVHGGRLELKNLEPRGFAAELWIRVQPA</sequence>
<dbReference type="CDD" id="cd06225">
    <property type="entry name" value="HAMP"/>
    <property type="match status" value="1"/>
</dbReference>
<dbReference type="EC" id="2.7.13.3" evidence="3"/>
<dbReference type="Pfam" id="PF02518">
    <property type="entry name" value="HATPase_c"/>
    <property type="match status" value="1"/>
</dbReference>
<dbReference type="GO" id="GO:0016020">
    <property type="term" value="C:membrane"/>
    <property type="evidence" value="ECO:0007669"/>
    <property type="project" value="UniProtKB-SubCell"/>
</dbReference>
<evidence type="ECO:0000313" key="14">
    <source>
        <dbReference type="EMBL" id="HFG20662.1"/>
    </source>
</evidence>
<name>A0A7C3HS52_MEIRU</name>
<dbReference type="SMART" id="SM00304">
    <property type="entry name" value="HAMP"/>
    <property type="match status" value="1"/>
</dbReference>
<evidence type="ECO:0000256" key="6">
    <source>
        <dbReference type="ARBA" id="ARBA00022692"/>
    </source>
</evidence>
<evidence type="ECO:0000256" key="4">
    <source>
        <dbReference type="ARBA" id="ARBA00022553"/>
    </source>
</evidence>
<comment type="catalytic activity">
    <reaction evidence="1">
        <text>ATP + protein L-histidine = ADP + protein N-phospho-L-histidine.</text>
        <dbReference type="EC" id="2.7.13.3"/>
    </reaction>
</comment>
<dbReference type="GO" id="GO:0000155">
    <property type="term" value="F:phosphorelay sensor kinase activity"/>
    <property type="evidence" value="ECO:0007669"/>
    <property type="project" value="InterPro"/>
</dbReference>
<dbReference type="PROSITE" id="PS50109">
    <property type="entry name" value="HIS_KIN"/>
    <property type="match status" value="1"/>
</dbReference>
<dbReference type="InterPro" id="IPR003661">
    <property type="entry name" value="HisK_dim/P_dom"/>
</dbReference>
<protein>
    <recommendedName>
        <fullName evidence="3">histidine kinase</fullName>
        <ecNumber evidence="3">2.7.13.3</ecNumber>
    </recommendedName>
</protein>
<dbReference type="Gene3D" id="1.10.287.130">
    <property type="match status" value="1"/>
</dbReference>
<keyword evidence="5" id="KW-0808">Transferase</keyword>
<dbReference type="InterPro" id="IPR036097">
    <property type="entry name" value="HisK_dim/P_sf"/>
</dbReference>
<dbReference type="PRINTS" id="PR00344">
    <property type="entry name" value="BCTRLSENSOR"/>
</dbReference>
<dbReference type="CDD" id="cd00075">
    <property type="entry name" value="HATPase"/>
    <property type="match status" value="1"/>
</dbReference>
<evidence type="ECO:0000256" key="1">
    <source>
        <dbReference type="ARBA" id="ARBA00000085"/>
    </source>
</evidence>
<feature type="domain" description="Histidine kinase" evidence="12">
    <location>
        <begin position="247"/>
        <end position="445"/>
    </location>
</feature>
<proteinExistence type="predicted"/>
<dbReference type="Gene3D" id="3.30.565.10">
    <property type="entry name" value="Histidine kinase-like ATPase, C-terminal domain"/>
    <property type="match status" value="1"/>
</dbReference>
<feature type="transmembrane region" description="Helical" evidence="11">
    <location>
        <begin position="166"/>
        <end position="184"/>
    </location>
</feature>
<comment type="subcellular location">
    <subcellularLocation>
        <location evidence="2">Membrane</location>
    </subcellularLocation>
</comment>
<dbReference type="EMBL" id="DSWI01000016">
    <property type="protein sequence ID" value="HFG20662.1"/>
    <property type="molecule type" value="Genomic_DNA"/>
</dbReference>
<dbReference type="InterPro" id="IPR004358">
    <property type="entry name" value="Sig_transdc_His_kin-like_C"/>
</dbReference>
<keyword evidence="4" id="KW-0597">Phosphoprotein</keyword>
<dbReference type="AlphaFoldDB" id="A0A7C3HS52"/>
<dbReference type="SUPFAM" id="SSF47384">
    <property type="entry name" value="Homodimeric domain of signal transducing histidine kinase"/>
    <property type="match status" value="1"/>
</dbReference>
<keyword evidence="9" id="KW-0902">Two-component regulatory system</keyword>
<dbReference type="Pfam" id="PF00672">
    <property type="entry name" value="HAMP"/>
    <property type="match status" value="1"/>
</dbReference>
<dbReference type="CDD" id="cd00082">
    <property type="entry name" value="HisKA"/>
    <property type="match status" value="1"/>
</dbReference>
<dbReference type="SMART" id="SM00388">
    <property type="entry name" value="HisKA"/>
    <property type="match status" value="1"/>
</dbReference>
<dbReference type="PROSITE" id="PS50885">
    <property type="entry name" value="HAMP"/>
    <property type="match status" value="1"/>
</dbReference>
<accession>A0A7C3HS52</accession>
<evidence type="ECO:0000259" key="13">
    <source>
        <dbReference type="PROSITE" id="PS50885"/>
    </source>
</evidence>
<reference evidence="14" key="1">
    <citation type="journal article" date="2020" name="mSystems">
        <title>Genome- and Community-Level Interaction Insights into Carbon Utilization and Element Cycling Functions of Hydrothermarchaeota in Hydrothermal Sediment.</title>
        <authorList>
            <person name="Zhou Z."/>
            <person name="Liu Y."/>
            <person name="Xu W."/>
            <person name="Pan J."/>
            <person name="Luo Z.H."/>
            <person name="Li M."/>
        </authorList>
    </citation>
    <scope>NUCLEOTIDE SEQUENCE [LARGE SCALE GENOMIC DNA]</scope>
    <source>
        <strain evidence="14">SpSt-524</strain>
    </source>
</reference>
<dbReference type="SUPFAM" id="SSF158472">
    <property type="entry name" value="HAMP domain-like"/>
    <property type="match status" value="1"/>
</dbReference>
<dbReference type="InterPro" id="IPR003594">
    <property type="entry name" value="HATPase_dom"/>
</dbReference>
<evidence type="ECO:0000256" key="8">
    <source>
        <dbReference type="ARBA" id="ARBA00022989"/>
    </source>
</evidence>
<evidence type="ECO:0000259" key="12">
    <source>
        <dbReference type="PROSITE" id="PS50109"/>
    </source>
</evidence>
<evidence type="ECO:0000256" key="7">
    <source>
        <dbReference type="ARBA" id="ARBA00022777"/>
    </source>
</evidence>
<keyword evidence="7 14" id="KW-0418">Kinase</keyword>
<keyword evidence="10 11" id="KW-0472">Membrane</keyword>
<evidence type="ECO:0000256" key="11">
    <source>
        <dbReference type="SAM" id="Phobius"/>
    </source>
</evidence>
<organism evidence="14">
    <name type="scientific">Meiothermus ruber</name>
    <dbReference type="NCBI Taxonomy" id="277"/>
    <lineage>
        <taxon>Bacteria</taxon>
        <taxon>Thermotogati</taxon>
        <taxon>Deinococcota</taxon>
        <taxon>Deinococci</taxon>
        <taxon>Thermales</taxon>
        <taxon>Thermaceae</taxon>
        <taxon>Meiothermus</taxon>
    </lineage>
</organism>
<dbReference type="PANTHER" id="PTHR45436">
    <property type="entry name" value="SENSOR HISTIDINE KINASE YKOH"/>
    <property type="match status" value="1"/>
</dbReference>
<dbReference type="Pfam" id="PF00512">
    <property type="entry name" value="HisKA"/>
    <property type="match status" value="1"/>
</dbReference>
<dbReference type="SUPFAM" id="SSF55874">
    <property type="entry name" value="ATPase domain of HSP90 chaperone/DNA topoisomerase II/histidine kinase"/>
    <property type="match status" value="1"/>
</dbReference>
<dbReference type="Gene3D" id="6.10.340.10">
    <property type="match status" value="1"/>
</dbReference>
<dbReference type="SMART" id="SM00387">
    <property type="entry name" value="HATPase_c"/>
    <property type="match status" value="1"/>
</dbReference>
<gene>
    <name evidence="14" type="ORF">ENS82_08095</name>
</gene>
<keyword evidence="6 11" id="KW-0812">Transmembrane</keyword>
<dbReference type="InterPro" id="IPR036890">
    <property type="entry name" value="HATPase_C_sf"/>
</dbReference>
<evidence type="ECO:0000256" key="5">
    <source>
        <dbReference type="ARBA" id="ARBA00022679"/>
    </source>
</evidence>